<dbReference type="NCBIfam" id="TIGR04366">
    <property type="entry name" value="cupin_WbuC"/>
    <property type="match status" value="1"/>
</dbReference>
<dbReference type="Pfam" id="PF19480">
    <property type="entry name" value="DUF6016"/>
    <property type="match status" value="1"/>
</dbReference>
<keyword evidence="4" id="KW-1185">Reference proteome</keyword>
<name>A0A2M9ZRI6_9LEPT</name>
<dbReference type="CDD" id="cd07005">
    <property type="entry name" value="cupin_WbuC-like"/>
    <property type="match status" value="1"/>
</dbReference>
<evidence type="ECO:0000313" key="5">
    <source>
        <dbReference type="Proteomes" id="UP000231990"/>
    </source>
</evidence>
<evidence type="ECO:0000259" key="1">
    <source>
        <dbReference type="Pfam" id="PF19480"/>
    </source>
</evidence>
<dbReference type="Gene3D" id="2.60.120.10">
    <property type="entry name" value="Jelly Rolls"/>
    <property type="match status" value="1"/>
</dbReference>
<evidence type="ECO:0000313" key="4">
    <source>
        <dbReference type="Proteomes" id="UP000231962"/>
    </source>
</evidence>
<dbReference type="Proteomes" id="UP000231990">
    <property type="component" value="Unassembled WGS sequence"/>
</dbReference>
<reference evidence="4 5" key="1">
    <citation type="submission" date="2017-07" db="EMBL/GenBank/DDBJ databases">
        <title>Leptospira spp. isolated from tropical soils.</title>
        <authorList>
            <person name="Thibeaux R."/>
            <person name="Iraola G."/>
            <person name="Ferres I."/>
            <person name="Bierque E."/>
            <person name="Girault D."/>
            <person name="Soupe-Gilbert M.-E."/>
            <person name="Picardeau M."/>
            <person name="Goarant C."/>
        </authorList>
    </citation>
    <scope>NUCLEOTIDE SEQUENCE [LARGE SCALE GENOMIC DNA]</scope>
    <source>
        <strain evidence="3 5">FH1-B-B1</strain>
        <strain evidence="2 4">FH1-B-C1</strain>
    </source>
</reference>
<dbReference type="InterPro" id="IPR046058">
    <property type="entry name" value="WbuC_cupin"/>
</dbReference>
<dbReference type="Proteomes" id="UP000231962">
    <property type="component" value="Unassembled WGS sequence"/>
</dbReference>
<dbReference type="AlphaFoldDB" id="A0A2M9ZRI6"/>
<accession>A0A2M9ZRI6</accession>
<dbReference type="InterPro" id="IPR014710">
    <property type="entry name" value="RmlC-like_jellyroll"/>
</dbReference>
<protein>
    <submittedName>
        <fullName evidence="3">Cupin</fullName>
    </submittedName>
</protein>
<proteinExistence type="predicted"/>
<evidence type="ECO:0000313" key="2">
    <source>
        <dbReference type="EMBL" id="PJZ71011.1"/>
    </source>
</evidence>
<feature type="domain" description="Cupin fold metalloprotein WbuC cupin" evidence="1">
    <location>
        <begin position="9"/>
        <end position="91"/>
    </location>
</feature>
<dbReference type="OrthoDB" id="981227at2"/>
<evidence type="ECO:0000313" key="3">
    <source>
        <dbReference type="EMBL" id="PJZ74543.1"/>
    </source>
</evidence>
<dbReference type="InterPro" id="IPR027565">
    <property type="entry name" value="Cupin_WbuC"/>
</dbReference>
<comment type="caution">
    <text evidence="3">The sequence shown here is derived from an EMBL/GenBank/DDBJ whole genome shotgun (WGS) entry which is preliminary data.</text>
</comment>
<organism evidence="3 5">
    <name type="scientific">Leptospira perolatii</name>
    <dbReference type="NCBI Taxonomy" id="2023191"/>
    <lineage>
        <taxon>Bacteria</taxon>
        <taxon>Pseudomonadati</taxon>
        <taxon>Spirochaetota</taxon>
        <taxon>Spirochaetia</taxon>
        <taxon>Leptospirales</taxon>
        <taxon>Leptospiraceae</taxon>
        <taxon>Leptospira</taxon>
    </lineage>
</organism>
<sequence length="160" mass="18223">MSSTDRQLISEELFSELAKRADSSPRLRTNHNFHELSEVYQRFLNVLTKNTYVQAHRHKNPPKPETFIVLQGTLGFILFDEDGKVTETHLLSSSGPTFGIDLKPGIYHTIVCISDTCICFEGKSGPYDPNTDKEFAKWAPAESDLSKDKYLEFLLSHFTH</sequence>
<gene>
    <name evidence="2" type="ORF">CH360_00305</name>
    <name evidence="3" type="ORF">CH373_00305</name>
</gene>
<dbReference type="EMBL" id="NPDY01000001">
    <property type="protein sequence ID" value="PJZ71011.1"/>
    <property type="molecule type" value="Genomic_DNA"/>
</dbReference>
<dbReference type="InterPro" id="IPR011051">
    <property type="entry name" value="RmlC_Cupin_sf"/>
</dbReference>
<dbReference type="RefSeq" id="WP_100711954.1">
    <property type="nucleotide sequence ID" value="NZ_NPDY01000001.1"/>
</dbReference>
<dbReference type="EMBL" id="NPDZ01000001">
    <property type="protein sequence ID" value="PJZ74543.1"/>
    <property type="molecule type" value="Genomic_DNA"/>
</dbReference>
<dbReference type="SUPFAM" id="SSF51182">
    <property type="entry name" value="RmlC-like cupins"/>
    <property type="match status" value="1"/>
</dbReference>